<protein>
    <recommendedName>
        <fullName evidence="5">DUF1887 domain-containing protein</fullName>
    </recommendedName>
</protein>
<gene>
    <name evidence="3" type="ORF">WH95_02685</name>
</gene>
<dbReference type="Proteomes" id="UP000034491">
    <property type="component" value="Unassembled WGS sequence"/>
</dbReference>
<dbReference type="SUPFAM" id="SSF52980">
    <property type="entry name" value="Restriction endonuclease-like"/>
    <property type="match status" value="1"/>
</dbReference>
<reference evidence="3 4" key="1">
    <citation type="submission" date="2015-03" db="EMBL/GenBank/DDBJ databases">
        <title>Genome sequence of Kiloniella sp. P1-1, isolated from the gut microflora of Pacific white shrimp, Penaeus vannamei.</title>
        <authorList>
            <person name="Shao Z."/>
            <person name="Wang L."/>
            <person name="Li X."/>
        </authorList>
    </citation>
    <scope>NUCLEOTIDE SEQUENCE [LARGE SCALE GENOMIC DNA]</scope>
    <source>
        <strain evidence="3 4">P1-1</strain>
    </source>
</reference>
<dbReference type="RefSeq" id="WP_046502612.1">
    <property type="nucleotide sequence ID" value="NZ_LANI01000002.1"/>
</dbReference>
<dbReference type="OrthoDB" id="8477283at2"/>
<keyword evidence="4" id="KW-1185">Reference proteome</keyword>
<feature type="domain" description="Card1 CARF" evidence="2">
    <location>
        <begin position="9"/>
        <end position="124"/>
    </location>
</feature>
<dbReference type="Pfam" id="PF23400">
    <property type="entry name" value="CARF_Card1"/>
    <property type="match status" value="1"/>
</dbReference>
<evidence type="ECO:0000313" key="4">
    <source>
        <dbReference type="Proteomes" id="UP000034491"/>
    </source>
</evidence>
<dbReference type="Gene3D" id="3.40.50.10770">
    <property type="entry name" value="Hypothetical protein VC1899 like domain (Restriction endonuclease-like)"/>
    <property type="match status" value="1"/>
</dbReference>
<dbReference type="Gene3D" id="3.40.1350.10">
    <property type="match status" value="1"/>
</dbReference>
<evidence type="ECO:0000259" key="2">
    <source>
        <dbReference type="Pfam" id="PF23400"/>
    </source>
</evidence>
<dbReference type="GO" id="GO:0003676">
    <property type="term" value="F:nucleic acid binding"/>
    <property type="evidence" value="ECO:0007669"/>
    <property type="project" value="InterPro"/>
</dbReference>
<dbReference type="InterPro" id="IPR056339">
    <property type="entry name" value="CARF_Card1"/>
</dbReference>
<evidence type="ECO:0008006" key="5">
    <source>
        <dbReference type="Google" id="ProtNLM"/>
    </source>
</evidence>
<dbReference type="EMBL" id="LANI01000002">
    <property type="protein sequence ID" value="KKJ78246.1"/>
    <property type="molecule type" value="Genomic_DNA"/>
</dbReference>
<dbReference type="AlphaFoldDB" id="A0A0M2R9C4"/>
<organism evidence="3 4">
    <name type="scientific">Kiloniella litopenaei</name>
    <dbReference type="NCBI Taxonomy" id="1549748"/>
    <lineage>
        <taxon>Bacteria</taxon>
        <taxon>Pseudomonadati</taxon>
        <taxon>Pseudomonadota</taxon>
        <taxon>Alphaproteobacteria</taxon>
        <taxon>Rhodospirillales</taxon>
        <taxon>Kiloniellaceae</taxon>
        <taxon>Kiloniella</taxon>
    </lineage>
</organism>
<dbReference type="Gene3D" id="1.10.10.680">
    <property type="entry name" value="Hypothetical protein VC1899 (Restriction endonuclease-like)"/>
    <property type="match status" value="1"/>
</dbReference>
<feature type="domain" description="Card1 endonuclease" evidence="1">
    <location>
        <begin position="257"/>
        <end position="402"/>
    </location>
</feature>
<dbReference type="InterPro" id="IPR011856">
    <property type="entry name" value="tRNA_endonuc-like_dom_sf"/>
</dbReference>
<evidence type="ECO:0000313" key="3">
    <source>
        <dbReference type="EMBL" id="KKJ78246.1"/>
    </source>
</evidence>
<accession>A0A0M2R9C4</accession>
<sequence>MTDSSTGPVHICLVSDTSLPNLNPALADIGNSDFFPPKRVLLLCDHRHLDQARYLKETLTGHEIVVDIHTIDEGVDPVDISYLIGQISIVFETLSPQEKRSVVLNASGGGKALSMAAVAVFMRNHLPAFLVDTRNDRIVWLNGGDGAPSDIPDNALLEDVLSGNGFKVIAPKPVRHALDKQQMQLGAKMAGNIKKFSPVIGALNGYMSRAKESKGLYRAGPVSHKLTKNPDFMKMVDCFRETGLVEWKKQHLVFRGNEAARFMRGGWFELYGYGVINQLKDDWAEQNYPVQIGDIASGLNIESPTGSRNEIDIAFLCNNRLYLVECKTGYFNPKSHPSGPSSSMLYKLDWLKDLGAPAGKAAIFSYRALPDHDLDRARQMKIDVAAGWPDIMNLRAFLENWIEVPQTS</sequence>
<evidence type="ECO:0000259" key="1">
    <source>
        <dbReference type="Pfam" id="PF09002"/>
    </source>
</evidence>
<proteinExistence type="predicted"/>
<comment type="caution">
    <text evidence="3">The sequence shown here is derived from an EMBL/GenBank/DDBJ whole genome shotgun (WGS) entry which is preliminary data.</text>
</comment>
<dbReference type="Pfam" id="PF09002">
    <property type="entry name" value="Card1_endonuc"/>
    <property type="match status" value="1"/>
</dbReference>
<dbReference type="CDD" id="cd22364">
    <property type="entry name" value="VC1899-like"/>
    <property type="match status" value="1"/>
</dbReference>
<dbReference type="STRING" id="1549748.WH95_02685"/>
<name>A0A0M2R9C4_9PROT</name>
<dbReference type="InterPro" id="IPR011335">
    <property type="entry name" value="Restrct_endonuc-II-like"/>
</dbReference>
<dbReference type="InterPro" id="IPR015093">
    <property type="entry name" value="Card1_endonucl_dom"/>
</dbReference>